<gene>
    <name evidence="3" type="ORF">J8F10_22490</name>
</gene>
<feature type="transmembrane region" description="Helical" evidence="2">
    <location>
        <begin position="49"/>
        <end position="72"/>
    </location>
</feature>
<keyword evidence="2" id="KW-1133">Transmembrane helix</keyword>
<evidence type="ECO:0000256" key="2">
    <source>
        <dbReference type="SAM" id="Phobius"/>
    </source>
</evidence>
<keyword evidence="2" id="KW-0812">Transmembrane</keyword>
<reference evidence="3 4" key="1">
    <citation type="submission" date="2021-04" db="EMBL/GenBank/DDBJ databases">
        <authorList>
            <person name="Ivanova A."/>
        </authorList>
    </citation>
    <scope>NUCLEOTIDE SEQUENCE [LARGE SCALE GENOMIC DNA]</scope>
    <source>
        <strain evidence="3 4">G18</strain>
    </source>
</reference>
<organism evidence="3 4">
    <name type="scientific">Gemmata palustris</name>
    <dbReference type="NCBI Taxonomy" id="2822762"/>
    <lineage>
        <taxon>Bacteria</taxon>
        <taxon>Pseudomonadati</taxon>
        <taxon>Planctomycetota</taxon>
        <taxon>Planctomycetia</taxon>
        <taxon>Gemmatales</taxon>
        <taxon>Gemmataceae</taxon>
        <taxon>Gemmata</taxon>
    </lineage>
</organism>
<keyword evidence="2" id="KW-0472">Membrane</keyword>
<dbReference type="RefSeq" id="WP_210657650.1">
    <property type="nucleotide sequence ID" value="NZ_JAGKQQ010000001.1"/>
</dbReference>
<sequence>MGFSRFVFGCATGSKTGPELGKSLVRAGVLIWGLMTNSAGLIASRSASLALPVAMFVLTWFDLVASSLAILLGSSALAHLVTPQKSNTTKQNPAAPITRISPYGAGNLSRRI</sequence>
<feature type="region of interest" description="Disordered" evidence="1">
    <location>
        <begin position="85"/>
        <end position="112"/>
    </location>
</feature>
<name>A0ABS5BWE7_9BACT</name>
<evidence type="ECO:0000256" key="1">
    <source>
        <dbReference type="SAM" id="MobiDB-lite"/>
    </source>
</evidence>
<dbReference type="Proteomes" id="UP000676565">
    <property type="component" value="Unassembled WGS sequence"/>
</dbReference>
<keyword evidence="4" id="KW-1185">Reference proteome</keyword>
<dbReference type="EMBL" id="JAGKQQ010000001">
    <property type="protein sequence ID" value="MBP3958034.1"/>
    <property type="molecule type" value="Genomic_DNA"/>
</dbReference>
<evidence type="ECO:0000313" key="3">
    <source>
        <dbReference type="EMBL" id="MBP3958034.1"/>
    </source>
</evidence>
<comment type="caution">
    <text evidence="3">The sequence shown here is derived from an EMBL/GenBank/DDBJ whole genome shotgun (WGS) entry which is preliminary data.</text>
</comment>
<evidence type="ECO:0000313" key="4">
    <source>
        <dbReference type="Proteomes" id="UP000676565"/>
    </source>
</evidence>
<accession>A0ABS5BWE7</accession>
<proteinExistence type="predicted"/>
<protein>
    <submittedName>
        <fullName evidence="3">Uncharacterized protein</fullName>
    </submittedName>
</protein>